<dbReference type="EMBL" id="CP081869">
    <property type="protein sequence ID" value="QZO00965.1"/>
    <property type="molecule type" value="Genomic_DNA"/>
</dbReference>
<proteinExistence type="predicted"/>
<accession>A0A9E6UQI0</accession>
<keyword evidence="3" id="KW-1185">Reference proteome</keyword>
<protein>
    <submittedName>
        <fullName evidence="2">Uncharacterized protein</fullName>
    </submittedName>
</protein>
<evidence type="ECO:0000313" key="3">
    <source>
        <dbReference type="Proteomes" id="UP000825701"/>
    </source>
</evidence>
<feature type="compositionally biased region" description="Basic residues" evidence="1">
    <location>
        <begin position="35"/>
        <end position="44"/>
    </location>
</feature>
<dbReference type="AlphaFoldDB" id="A0A9E6UQI0"/>
<dbReference type="KEGG" id="cmet:K6K41_04945"/>
<feature type="region of interest" description="Disordered" evidence="1">
    <location>
        <begin position="35"/>
        <end position="140"/>
    </location>
</feature>
<dbReference type="RefSeq" id="WP_261404180.1">
    <property type="nucleotide sequence ID" value="NZ_CP081869.1"/>
</dbReference>
<evidence type="ECO:0000313" key="2">
    <source>
        <dbReference type="EMBL" id="QZO00965.1"/>
    </source>
</evidence>
<gene>
    <name evidence="2" type="ORF">K6K41_04945</name>
</gene>
<evidence type="ECO:0000256" key="1">
    <source>
        <dbReference type="SAM" id="MobiDB-lite"/>
    </source>
</evidence>
<organism evidence="2 3">
    <name type="scientific">Chenggangzhangella methanolivorans</name>
    <dbReference type="NCBI Taxonomy" id="1437009"/>
    <lineage>
        <taxon>Bacteria</taxon>
        <taxon>Pseudomonadati</taxon>
        <taxon>Pseudomonadota</taxon>
        <taxon>Alphaproteobacteria</taxon>
        <taxon>Hyphomicrobiales</taxon>
        <taxon>Methylopilaceae</taxon>
        <taxon>Chenggangzhangella</taxon>
    </lineage>
</organism>
<sequence length="140" mass="16024">MRRHDLLVCRSPTPDFGASHRNCTGNNYVYDFQKRRSRRRRHSRLERDLRGRPVWPVDGKGQAGAAAHRTIQQDTVARGDYSAAEEQMVAPSESYRSAELRRGSERGYETRSVSEPRGYRSDAQMSEEPSAEVSGPQDRR</sequence>
<dbReference type="Proteomes" id="UP000825701">
    <property type="component" value="Chromosome"/>
</dbReference>
<reference evidence="2" key="1">
    <citation type="submission" date="2021-08" db="EMBL/GenBank/DDBJ databases">
        <authorList>
            <person name="Zhang H."/>
            <person name="Xu M."/>
            <person name="Yu Z."/>
            <person name="Yang L."/>
            <person name="Cai Y."/>
        </authorList>
    </citation>
    <scope>NUCLEOTIDE SEQUENCE</scope>
    <source>
        <strain evidence="2">CHL1</strain>
    </source>
</reference>
<feature type="compositionally biased region" description="Basic and acidic residues" evidence="1">
    <location>
        <begin position="96"/>
        <end position="120"/>
    </location>
</feature>
<name>A0A9E6UQI0_9HYPH</name>